<evidence type="ECO:0000256" key="4">
    <source>
        <dbReference type="ARBA" id="ARBA00022692"/>
    </source>
</evidence>
<feature type="chain" id="PRO_5031405069" description="Sulfotransferase domain-containing protein" evidence="9">
    <location>
        <begin position="25"/>
        <end position="336"/>
    </location>
</feature>
<evidence type="ECO:0000256" key="9">
    <source>
        <dbReference type="SAM" id="SignalP"/>
    </source>
</evidence>
<evidence type="ECO:0000256" key="6">
    <source>
        <dbReference type="ARBA" id="ARBA00023034"/>
    </source>
</evidence>
<keyword evidence="4" id="KW-0812">Transmembrane</keyword>
<feature type="signal peptide" evidence="9">
    <location>
        <begin position="1"/>
        <end position="24"/>
    </location>
</feature>
<dbReference type="InterPro" id="IPR018011">
    <property type="entry name" value="Carb_sulfotrans_8-10"/>
</dbReference>
<evidence type="ECO:0000256" key="5">
    <source>
        <dbReference type="ARBA" id="ARBA00022989"/>
    </source>
</evidence>
<evidence type="ECO:0008006" key="11">
    <source>
        <dbReference type="Google" id="ProtNLM"/>
    </source>
</evidence>
<protein>
    <recommendedName>
        <fullName evidence="11">Sulfotransferase domain-containing protein</fullName>
    </recommendedName>
</protein>
<sequence>MRLEYQPGVALLVFFGSASCCCQALRFQDGLQCTWRQFNSTPILEGVQYLPTQVDHRRFTDFRLHWWGNGHFIASAEANVAMCLIQKVASSNWINAFQSIRHLPLSDDHTTVLGQSNYDDAEAVFANPNSTRIVFVREPLDRLLSGFLDKCSARKANLVRRHRMGGSPYQNHCSLRLSPEQPPGFPFSQVVEWLKAGNSFRDTNPHFSLQASHCELRDRLQEYNVIGLFRHERFSQDSRCVAERAAGLRSLNATAIFRDVKDSENQAKRRTETLKKFYTKEFARLVMDHFEEDYRLFNIPRPTWVDEATGELFDIRPDALEPAHFAAILATEVDTL</sequence>
<evidence type="ECO:0000256" key="3">
    <source>
        <dbReference type="ARBA" id="ARBA00022679"/>
    </source>
</evidence>
<keyword evidence="6" id="KW-0333">Golgi apparatus</keyword>
<name>A0A7S2BLB1_9DINO</name>
<keyword evidence="9" id="KW-0732">Signal</keyword>
<dbReference type="GO" id="GO:0008146">
    <property type="term" value="F:sulfotransferase activity"/>
    <property type="evidence" value="ECO:0007669"/>
    <property type="project" value="InterPro"/>
</dbReference>
<evidence type="ECO:0000256" key="7">
    <source>
        <dbReference type="ARBA" id="ARBA00023136"/>
    </source>
</evidence>
<keyword evidence="3" id="KW-0808">Transferase</keyword>
<comment type="subcellular location">
    <subcellularLocation>
        <location evidence="1">Golgi apparatus membrane</location>
        <topology evidence="1">Single-pass type II membrane protein</topology>
    </subcellularLocation>
</comment>
<evidence type="ECO:0000313" key="10">
    <source>
        <dbReference type="EMBL" id="CAD9400333.1"/>
    </source>
</evidence>
<dbReference type="PROSITE" id="PS51257">
    <property type="entry name" value="PROKAR_LIPOPROTEIN"/>
    <property type="match status" value="1"/>
</dbReference>
<dbReference type="EMBL" id="HBGQ01023747">
    <property type="protein sequence ID" value="CAD9400333.1"/>
    <property type="molecule type" value="Transcribed_RNA"/>
</dbReference>
<keyword evidence="5" id="KW-1133">Transmembrane helix</keyword>
<evidence type="ECO:0000256" key="1">
    <source>
        <dbReference type="ARBA" id="ARBA00004323"/>
    </source>
</evidence>
<dbReference type="AlphaFoldDB" id="A0A7S2BLB1"/>
<organism evidence="10">
    <name type="scientific">Alexandrium andersonii</name>
    <dbReference type="NCBI Taxonomy" id="327968"/>
    <lineage>
        <taxon>Eukaryota</taxon>
        <taxon>Sar</taxon>
        <taxon>Alveolata</taxon>
        <taxon>Dinophyceae</taxon>
        <taxon>Gonyaulacales</taxon>
        <taxon>Pyrocystaceae</taxon>
        <taxon>Alexandrium</taxon>
    </lineage>
</organism>
<dbReference type="PANTHER" id="PTHR12137">
    <property type="entry name" value="CARBOHYDRATE SULFOTRANSFERASE"/>
    <property type="match status" value="1"/>
</dbReference>
<comment type="similarity">
    <text evidence="2">Belongs to the sulfotransferase 2 family.</text>
</comment>
<reference evidence="10" key="1">
    <citation type="submission" date="2021-01" db="EMBL/GenBank/DDBJ databases">
        <authorList>
            <person name="Corre E."/>
            <person name="Pelletier E."/>
            <person name="Niang G."/>
            <person name="Scheremetjew M."/>
            <person name="Finn R."/>
            <person name="Kale V."/>
            <person name="Holt S."/>
            <person name="Cochrane G."/>
            <person name="Meng A."/>
            <person name="Brown T."/>
            <person name="Cohen L."/>
        </authorList>
    </citation>
    <scope>NUCLEOTIDE SEQUENCE</scope>
    <source>
        <strain evidence="10">CCMP2222</strain>
    </source>
</reference>
<dbReference type="PANTHER" id="PTHR12137:SF54">
    <property type="entry name" value="CARBOHYDRATE SULFOTRANSFERASE"/>
    <property type="match status" value="1"/>
</dbReference>
<dbReference type="GO" id="GO:0000139">
    <property type="term" value="C:Golgi membrane"/>
    <property type="evidence" value="ECO:0007669"/>
    <property type="project" value="UniProtKB-SubCell"/>
</dbReference>
<evidence type="ECO:0000256" key="2">
    <source>
        <dbReference type="ARBA" id="ARBA00006339"/>
    </source>
</evidence>
<dbReference type="InterPro" id="IPR005331">
    <property type="entry name" value="Sulfotransferase"/>
</dbReference>
<dbReference type="Pfam" id="PF03567">
    <property type="entry name" value="Sulfotransfer_2"/>
    <property type="match status" value="1"/>
</dbReference>
<accession>A0A7S2BLB1</accession>
<gene>
    <name evidence="10" type="ORF">AAND1436_LOCUS11775</name>
</gene>
<dbReference type="GO" id="GO:0016051">
    <property type="term" value="P:carbohydrate biosynthetic process"/>
    <property type="evidence" value="ECO:0007669"/>
    <property type="project" value="InterPro"/>
</dbReference>
<keyword evidence="7" id="KW-0472">Membrane</keyword>
<keyword evidence="8" id="KW-0325">Glycoprotein</keyword>
<evidence type="ECO:0000256" key="8">
    <source>
        <dbReference type="ARBA" id="ARBA00023180"/>
    </source>
</evidence>
<proteinExistence type="inferred from homology"/>